<protein>
    <submittedName>
        <fullName evidence="3">Lysophospholipase L1</fullName>
    </submittedName>
</protein>
<dbReference type="EMBL" id="FUYM01000001">
    <property type="protein sequence ID" value="SKB25131.1"/>
    <property type="molecule type" value="Genomic_DNA"/>
</dbReference>
<feature type="signal peptide" evidence="1">
    <location>
        <begin position="1"/>
        <end position="17"/>
    </location>
</feature>
<dbReference type="InterPro" id="IPR013830">
    <property type="entry name" value="SGNH_hydro"/>
</dbReference>
<accession>A0A1T4ZQR9</accession>
<dbReference type="InterPro" id="IPR051532">
    <property type="entry name" value="Ester_Hydrolysis_Enzymes"/>
</dbReference>
<organism evidence="3 4">
    <name type="scientific">Rhizorhabdus histidinilytica</name>
    <dbReference type="NCBI Taxonomy" id="439228"/>
    <lineage>
        <taxon>Bacteria</taxon>
        <taxon>Pseudomonadati</taxon>
        <taxon>Pseudomonadota</taxon>
        <taxon>Alphaproteobacteria</taxon>
        <taxon>Sphingomonadales</taxon>
        <taxon>Sphingomonadaceae</taxon>
        <taxon>Rhizorhabdus</taxon>
    </lineage>
</organism>
<evidence type="ECO:0000313" key="4">
    <source>
        <dbReference type="Proteomes" id="UP000189818"/>
    </source>
</evidence>
<dbReference type="AlphaFoldDB" id="A0A1T4ZQR9"/>
<dbReference type="STRING" id="439228.SAMN06295920_10179"/>
<dbReference type="Proteomes" id="UP000189818">
    <property type="component" value="Unassembled WGS sequence"/>
</dbReference>
<name>A0A1T4ZQR9_9SPHN</name>
<sequence length="232" mass="24758">MKRVLSAVMMMTAAVAAAEPPKGPAKVTPRFDAEVAALAARPLPIDGVSTLFLGSSSIRLWDVGMSFPTLHALNRGFGGATTADVLYHYNRVVAGLQPATVVVYVGENDIAAGATAEAATTDVLTLLARLRTDMPRARIAYLSMKPTPLRWDLYARMMAANAAIKAQAPTIGFDFIDVGGALLDEAGKPDSRYFGVDGLHLNERGYERWTTIIERYLKPKAPIGAALPAKAS</sequence>
<dbReference type="PANTHER" id="PTHR30383:SF5">
    <property type="entry name" value="SGNH HYDROLASE-TYPE ESTERASE DOMAIN-CONTAINING PROTEIN"/>
    <property type="match status" value="1"/>
</dbReference>
<dbReference type="PANTHER" id="PTHR30383">
    <property type="entry name" value="THIOESTERASE 1/PROTEASE 1/LYSOPHOSPHOLIPASE L1"/>
    <property type="match status" value="1"/>
</dbReference>
<evidence type="ECO:0000259" key="2">
    <source>
        <dbReference type="Pfam" id="PF13472"/>
    </source>
</evidence>
<keyword evidence="1" id="KW-0732">Signal</keyword>
<evidence type="ECO:0000256" key="1">
    <source>
        <dbReference type="SAM" id="SignalP"/>
    </source>
</evidence>
<dbReference type="Pfam" id="PF13472">
    <property type="entry name" value="Lipase_GDSL_2"/>
    <property type="match status" value="1"/>
</dbReference>
<feature type="domain" description="SGNH hydrolase-type esterase" evidence="2">
    <location>
        <begin position="71"/>
        <end position="208"/>
    </location>
</feature>
<reference evidence="4" key="1">
    <citation type="submission" date="2017-02" db="EMBL/GenBank/DDBJ databases">
        <authorList>
            <person name="Varghese N."/>
            <person name="Submissions S."/>
        </authorList>
    </citation>
    <scope>NUCLEOTIDE SEQUENCE [LARGE SCALE GENOMIC DNA]</scope>
    <source>
        <strain evidence="4">UM2</strain>
    </source>
</reference>
<dbReference type="SUPFAM" id="SSF52266">
    <property type="entry name" value="SGNH hydrolase"/>
    <property type="match status" value="1"/>
</dbReference>
<feature type="chain" id="PRO_5012029779" evidence="1">
    <location>
        <begin position="18"/>
        <end position="232"/>
    </location>
</feature>
<keyword evidence="4" id="KW-1185">Reference proteome</keyword>
<dbReference type="RefSeq" id="WP_079646073.1">
    <property type="nucleotide sequence ID" value="NZ_FUYM01000001.1"/>
</dbReference>
<proteinExistence type="predicted"/>
<dbReference type="Gene3D" id="3.40.50.1110">
    <property type="entry name" value="SGNH hydrolase"/>
    <property type="match status" value="1"/>
</dbReference>
<dbReference type="OrthoDB" id="9790057at2"/>
<dbReference type="GO" id="GO:0004622">
    <property type="term" value="F:phosphatidylcholine lysophospholipase activity"/>
    <property type="evidence" value="ECO:0007669"/>
    <property type="project" value="TreeGrafter"/>
</dbReference>
<evidence type="ECO:0000313" key="3">
    <source>
        <dbReference type="EMBL" id="SKB25131.1"/>
    </source>
</evidence>
<gene>
    <name evidence="3" type="ORF">SAMN06295920_10179</name>
</gene>
<dbReference type="InterPro" id="IPR036514">
    <property type="entry name" value="SGNH_hydro_sf"/>
</dbReference>